<dbReference type="RefSeq" id="WP_068991231.1">
    <property type="nucleotide sequence ID" value="NZ_BMJN01000009.1"/>
</dbReference>
<feature type="transmembrane region" description="Helical" evidence="1">
    <location>
        <begin position="18"/>
        <end position="37"/>
    </location>
</feature>
<keyword evidence="3" id="KW-1185">Reference proteome</keyword>
<feature type="transmembrane region" description="Helical" evidence="1">
    <location>
        <begin position="364"/>
        <end position="385"/>
    </location>
</feature>
<protein>
    <submittedName>
        <fullName evidence="2">Membrane protein</fullName>
    </submittedName>
</protein>
<organism evidence="2 3">
    <name type="scientific">Streptococcus himalayensis</name>
    <dbReference type="NCBI Taxonomy" id="1888195"/>
    <lineage>
        <taxon>Bacteria</taxon>
        <taxon>Bacillati</taxon>
        <taxon>Bacillota</taxon>
        <taxon>Bacilli</taxon>
        <taxon>Lactobacillales</taxon>
        <taxon>Streptococcaceae</taxon>
        <taxon>Streptococcus</taxon>
    </lineage>
</organism>
<dbReference type="PANTHER" id="PTHR37305">
    <property type="entry name" value="INTEGRAL MEMBRANE PROTEIN-RELATED"/>
    <property type="match status" value="1"/>
</dbReference>
<dbReference type="PANTHER" id="PTHR37305:SF1">
    <property type="entry name" value="MEMBRANE PROTEIN"/>
    <property type="match status" value="1"/>
</dbReference>
<evidence type="ECO:0000313" key="3">
    <source>
        <dbReference type="Proteomes" id="UP000660801"/>
    </source>
</evidence>
<reference evidence="2" key="2">
    <citation type="submission" date="2020-09" db="EMBL/GenBank/DDBJ databases">
        <authorList>
            <person name="Sun Q."/>
            <person name="Zhou Y."/>
        </authorList>
    </citation>
    <scope>NUCLEOTIDE SEQUENCE</scope>
    <source>
        <strain evidence="2">CGMCC 1.15533</strain>
    </source>
</reference>
<reference evidence="2" key="1">
    <citation type="journal article" date="2014" name="Int. J. Syst. Evol. Microbiol.">
        <title>Complete genome sequence of Corynebacterium casei LMG S-19264T (=DSM 44701T), isolated from a smear-ripened cheese.</title>
        <authorList>
            <consortium name="US DOE Joint Genome Institute (JGI-PGF)"/>
            <person name="Walter F."/>
            <person name="Albersmeier A."/>
            <person name="Kalinowski J."/>
            <person name="Ruckert C."/>
        </authorList>
    </citation>
    <scope>NUCLEOTIDE SEQUENCE</scope>
    <source>
        <strain evidence="2">CGMCC 1.15533</strain>
    </source>
</reference>
<dbReference type="OrthoDB" id="2939831at2"/>
<evidence type="ECO:0000313" key="2">
    <source>
        <dbReference type="EMBL" id="GGE29072.1"/>
    </source>
</evidence>
<dbReference type="Proteomes" id="UP000660801">
    <property type="component" value="Unassembled WGS sequence"/>
</dbReference>
<comment type="caution">
    <text evidence="2">The sequence shown here is derived from an EMBL/GenBank/DDBJ whole genome shotgun (WGS) entry which is preliminary data.</text>
</comment>
<name>A0A917EFZ6_9STRE</name>
<dbReference type="EMBL" id="BMJN01000009">
    <property type="protein sequence ID" value="GGE29072.1"/>
    <property type="molecule type" value="Genomic_DNA"/>
</dbReference>
<accession>A0A917EFZ6</accession>
<feature type="transmembrane region" description="Helical" evidence="1">
    <location>
        <begin position="272"/>
        <end position="295"/>
    </location>
</feature>
<evidence type="ECO:0000256" key="1">
    <source>
        <dbReference type="SAM" id="Phobius"/>
    </source>
</evidence>
<keyword evidence="1" id="KW-0472">Membrane</keyword>
<feature type="transmembrane region" description="Helical" evidence="1">
    <location>
        <begin position="161"/>
        <end position="186"/>
    </location>
</feature>
<feature type="transmembrane region" description="Helical" evidence="1">
    <location>
        <begin position="302"/>
        <end position="322"/>
    </location>
</feature>
<proteinExistence type="predicted"/>
<keyword evidence="1" id="KW-1133">Transmembrane helix</keyword>
<sequence length="390" mass="43211">MMSLVPFELKKLLKKKSVLGALVVLLLGLSGLFYMYFLKSPIAGGSNGRVSGHAAVELNQKIAEKHTGFLTDDLVNQIFQDYIAEKKEFGFLGFYNDVSQSALGELIVDSREHLIAINDAAQNNAIDTTTFDAVRLRTKKELSSALELDKLKFGNFAPWDYLFTVLNSGFILLILFVVFICSAVFSEDKARQIDSLLLTTKKGRNQLTIAKFIASLSITVLSFVGLYVVVLLVFASYFGFSGWDTSVQMNLHWITPFSTILAFPVAMNLVEILGWLAIYHFIGILFILGITFFISSKTKTSMVTFAVSSGFVFAIEFLLQAFPSGIVNKLLTLFSVSTNGVETLLLKLASHDGFFLDNFVMNNLLISVVRLLCLGVLILLTYMGVRKVKS</sequence>
<gene>
    <name evidence="2" type="ORF">GCM10011510_07940</name>
</gene>
<keyword evidence="1" id="KW-0812">Transmembrane</keyword>
<dbReference type="AlphaFoldDB" id="A0A917EFZ6"/>
<feature type="transmembrane region" description="Helical" evidence="1">
    <location>
        <begin position="207"/>
        <end position="240"/>
    </location>
</feature>